<dbReference type="AlphaFoldDB" id="A0A9N9H3M8"/>
<evidence type="ECO:0000313" key="2">
    <source>
        <dbReference type="EMBL" id="CAG8650774.1"/>
    </source>
</evidence>
<protein>
    <submittedName>
        <fullName evidence="2">8629_t:CDS:1</fullName>
    </submittedName>
</protein>
<name>A0A9N9H3M8_9GLOM</name>
<dbReference type="EMBL" id="CAJVPJ010004312">
    <property type="protein sequence ID" value="CAG8650774.1"/>
    <property type="molecule type" value="Genomic_DNA"/>
</dbReference>
<comment type="caution">
    <text evidence="2">The sequence shown here is derived from an EMBL/GenBank/DDBJ whole genome shotgun (WGS) entry which is preliminary data.</text>
</comment>
<feature type="non-terminal residue" evidence="2">
    <location>
        <position position="130"/>
    </location>
</feature>
<reference evidence="2" key="1">
    <citation type="submission" date="2021-06" db="EMBL/GenBank/DDBJ databases">
        <authorList>
            <person name="Kallberg Y."/>
            <person name="Tangrot J."/>
            <person name="Rosling A."/>
        </authorList>
    </citation>
    <scope>NUCLEOTIDE SEQUENCE</scope>
    <source>
        <strain evidence="2">IA702</strain>
    </source>
</reference>
<sequence length="130" mass="14680">MSKSTCQAYELISPEFPTPSSLTIRDAIEFSAAAWDSVTQTTIKNSWHRTGILPPMAWDNDLVAVDPLSDDDRMPHISDSLTAEEYILVDNQIVSEEPMTDEEIVRFVNSQDTEELENNEESEESESLIK</sequence>
<accession>A0A9N9H3M8</accession>
<keyword evidence="3" id="KW-1185">Reference proteome</keyword>
<organism evidence="2 3">
    <name type="scientific">Paraglomus occultum</name>
    <dbReference type="NCBI Taxonomy" id="144539"/>
    <lineage>
        <taxon>Eukaryota</taxon>
        <taxon>Fungi</taxon>
        <taxon>Fungi incertae sedis</taxon>
        <taxon>Mucoromycota</taxon>
        <taxon>Glomeromycotina</taxon>
        <taxon>Glomeromycetes</taxon>
        <taxon>Paraglomerales</taxon>
        <taxon>Paraglomeraceae</taxon>
        <taxon>Paraglomus</taxon>
    </lineage>
</organism>
<evidence type="ECO:0000256" key="1">
    <source>
        <dbReference type="SAM" id="MobiDB-lite"/>
    </source>
</evidence>
<feature type="region of interest" description="Disordered" evidence="1">
    <location>
        <begin position="108"/>
        <end position="130"/>
    </location>
</feature>
<dbReference type="Proteomes" id="UP000789572">
    <property type="component" value="Unassembled WGS sequence"/>
</dbReference>
<dbReference type="OrthoDB" id="2441347at2759"/>
<proteinExistence type="predicted"/>
<gene>
    <name evidence="2" type="ORF">POCULU_LOCUS9937</name>
</gene>
<feature type="compositionally biased region" description="Acidic residues" evidence="1">
    <location>
        <begin position="112"/>
        <end position="130"/>
    </location>
</feature>
<evidence type="ECO:0000313" key="3">
    <source>
        <dbReference type="Proteomes" id="UP000789572"/>
    </source>
</evidence>